<sequence length="145" mass="16721">MSLQASDPRTVTKAVISHQDQLSTHIPARIRHRSVKEHDSALHCDIILRQSKVATTRTNEGFTRGRDISQYEYQQQFVDDLVGYLESNWGQHSADSSRFIVLVAWRDGNERLQTRSILPPRHRSNDHSKLVDEWKEMSNELPSAT</sequence>
<dbReference type="Proteomes" id="UP001383192">
    <property type="component" value="Unassembled WGS sequence"/>
</dbReference>
<comment type="caution">
    <text evidence="2">The sequence shown here is derived from an EMBL/GenBank/DDBJ whole genome shotgun (WGS) entry which is preliminary data.</text>
</comment>
<feature type="region of interest" description="Disordered" evidence="1">
    <location>
        <begin position="118"/>
        <end position="145"/>
    </location>
</feature>
<keyword evidence="3" id="KW-1185">Reference proteome</keyword>
<evidence type="ECO:0000313" key="2">
    <source>
        <dbReference type="EMBL" id="KAK7024353.1"/>
    </source>
</evidence>
<evidence type="ECO:0000256" key="1">
    <source>
        <dbReference type="SAM" id="MobiDB-lite"/>
    </source>
</evidence>
<evidence type="ECO:0000313" key="3">
    <source>
        <dbReference type="Proteomes" id="UP001383192"/>
    </source>
</evidence>
<accession>A0AAW0BEV7</accession>
<proteinExistence type="predicted"/>
<reference evidence="2 3" key="1">
    <citation type="submission" date="2024-01" db="EMBL/GenBank/DDBJ databases">
        <title>A draft genome for a cacao thread blight-causing isolate of Paramarasmius palmivorus.</title>
        <authorList>
            <person name="Baruah I.K."/>
            <person name="Bukari Y."/>
            <person name="Amoako-Attah I."/>
            <person name="Meinhardt L.W."/>
            <person name="Bailey B.A."/>
            <person name="Cohen S.P."/>
        </authorList>
    </citation>
    <scope>NUCLEOTIDE SEQUENCE [LARGE SCALE GENOMIC DNA]</scope>
    <source>
        <strain evidence="2 3">GH-12</strain>
    </source>
</reference>
<gene>
    <name evidence="2" type="ORF">VNI00_016407</name>
</gene>
<dbReference type="EMBL" id="JAYKXP010000126">
    <property type="protein sequence ID" value="KAK7024353.1"/>
    <property type="molecule type" value="Genomic_DNA"/>
</dbReference>
<organism evidence="2 3">
    <name type="scientific">Paramarasmius palmivorus</name>
    <dbReference type="NCBI Taxonomy" id="297713"/>
    <lineage>
        <taxon>Eukaryota</taxon>
        <taxon>Fungi</taxon>
        <taxon>Dikarya</taxon>
        <taxon>Basidiomycota</taxon>
        <taxon>Agaricomycotina</taxon>
        <taxon>Agaricomycetes</taxon>
        <taxon>Agaricomycetidae</taxon>
        <taxon>Agaricales</taxon>
        <taxon>Marasmiineae</taxon>
        <taxon>Marasmiaceae</taxon>
        <taxon>Paramarasmius</taxon>
    </lineage>
</organism>
<dbReference type="AlphaFoldDB" id="A0AAW0BEV7"/>
<feature type="compositionally biased region" description="Basic and acidic residues" evidence="1">
    <location>
        <begin position="123"/>
        <end position="138"/>
    </location>
</feature>
<protein>
    <submittedName>
        <fullName evidence="2">Uncharacterized protein</fullName>
    </submittedName>
</protein>
<name>A0AAW0BEV7_9AGAR</name>